<evidence type="ECO:0000313" key="1">
    <source>
        <dbReference type="EMBL" id="AGA77294.1"/>
    </source>
</evidence>
<accession>L0FTQ2</accession>
<dbReference type="HOGENOM" id="CLU_3403227_0_0_10"/>
<name>L0FTQ2_ECHVK</name>
<sequence length="30" mass="3499">MAMEVYLLQVLRKDIIGNLRLNPQLNEGWA</sequence>
<proteinExistence type="predicted"/>
<keyword evidence="2" id="KW-1185">Reference proteome</keyword>
<protein>
    <submittedName>
        <fullName evidence="1">Uncharacterized protein</fullName>
    </submittedName>
</protein>
<evidence type="ECO:0000313" key="2">
    <source>
        <dbReference type="Proteomes" id="UP000010796"/>
    </source>
</evidence>
<dbReference type="KEGG" id="evi:Echvi_1023"/>
<dbReference type="AlphaFoldDB" id="L0FTQ2"/>
<reference evidence="2" key="1">
    <citation type="submission" date="2012-02" db="EMBL/GenBank/DDBJ databases">
        <title>The complete genome of Echinicola vietnamensis DSM 17526.</title>
        <authorList>
            <person name="Lucas S."/>
            <person name="Copeland A."/>
            <person name="Lapidus A."/>
            <person name="Glavina del Rio T."/>
            <person name="Dalin E."/>
            <person name="Tice H."/>
            <person name="Bruce D."/>
            <person name="Goodwin L."/>
            <person name="Pitluck S."/>
            <person name="Peters L."/>
            <person name="Ovchinnikova G."/>
            <person name="Teshima H."/>
            <person name="Kyrpides N."/>
            <person name="Mavromatis K."/>
            <person name="Ivanova N."/>
            <person name="Brettin T."/>
            <person name="Detter J.C."/>
            <person name="Han C."/>
            <person name="Larimer F."/>
            <person name="Land M."/>
            <person name="Hauser L."/>
            <person name="Markowitz V."/>
            <person name="Cheng J.-F."/>
            <person name="Hugenholtz P."/>
            <person name="Woyke T."/>
            <person name="Wu D."/>
            <person name="Brambilla E."/>
            <person name="Klenk H.-P."/>
            <person name="Eisen J.A."/>
        </authorList>
    </citation>
    <scope>NUCLEOTIDE SEQUENCE [LARGE SCALE GENOMIC DNA]</scope>
    <source>
        <strain evidence="2">DSM 17526 / LMG 23754 / KMM 6221</strain>
    </source>
</reference>
<organism evidence="1 2">
    <name type="scientific">Echinicola vietnamensis (strain DSM 17526 / LMG 23754 / KMM 6221)</name>
    <dbReference type="NCBI Taxonomy" id="926556"/>
    <lineage>
        <taxon>Bacteria</taxon>
        <taxon>Pseudomonadati</taxon>
        <taxon>Bacteroidota</taxon>
        <taxon>Cytophagia</taxon>
        <taxon>Cytophagales</taxon>
        <taxon>Cyclobacteriaceae</taxon>
        <taxon>Echinicola</taxon>
    </lineage>
</organism>
<gene>
    <name evidence="1" type="ordered locus">Echvi_1023</name>
</gene>
<dbReference type="Proteomes" id="UP000010796">
    <property type="component" value="Chromosome"/>
</dbReference>
<dbReference type="EMBL" id="CP003346">
    <property type="protein sequence ID" value="AGA77294.1"/>
    <property type="molecule type" value="Genomic_DNA"/>
</dbReference>